<dbReference type="Pfam" id="PF02142">
    <property type="entry name" value="MGS"/>
    <property type="match status" value="1"/>
</dbReference>
<evidence type="ECO:0000256" key="2">
    <source>
        <dbReference type="ARBA" id="ARBA00004954"/>
    </source>
</evidence>
<comment type="similarity">
    <text evidence="3">Belongs to the PurH family.</text>
</comment>
<evidence type="ECO:0000256" key="1">
    <source>
        <dbReference type="ARBA" id="ARBA00004844"/>
    </source>
</evidence>
<dbReference type="PIRSF" id="PIRSF000414">
    <property type="entry name" value="AICARFT_IMPCHas"/>
    <property type="match status" value="1"/>
</dbReference>
<dbReference type="PANTHER" id="PTHR11692">
    <property type="entry name" value="BIFUNCTIONAL PURINE BIOSYNTHESIS PROTEIN PURH"/>
    <property type="match status" value="1"/>
</dbReference>
<evidence type="ECO:0000256" key="3">
    <source>
        <dbReference type="ARBA" id="ARBA00007667"/>
    </source>
</evidence>
<comment type="pathway">
    <text evidence="1">Purine metabolism; IMP biosynthesis via de novo pathway; IMP from 5-formamido-1-(5-phospho-D-ribosyl)imidazole-4-carboxamide: step 1/1.</text>
</comment>
<comment type="caution">
    <text evidence="9">The sequence shown here is derived from an EMBL/GenBank/DDBJ whole genome shotgun (WGS) entry which is preliminary data.</text>
</comment>
<dbReference type="GO" id="GO:0006189">
    <property type="term" value="P:'de novo' IMP biosynthetic process"/>
    <property type="evidence" value="ECO:0007669"/>
    <property type="project" value="UniProtKB-UniPathway"/>
</dbReference>
<evidence type="ECO:0000256" key="7">
    <source>
        <dbReference type="ARBA" id="ARBA00023268"/>
    </source>
</evidence>
<dbReference type="InterPro" id="IPR016193">
    <property type="entry name" value="Cytidine_deaminase-like"/>
</dbReference>
<name>A0A1G1XP89_9BACT</name>
<gene>
    <name evidence="9" type="ORF">A2Y82_05560</name>
</gene>
<dbReference type="Pfam" id="PF01808">
    <property type="entry name" value="AICARFT_IMPCHas"/>
    <property type="match status" value="1"/>
</dbReference>
<proteinExistence type="inferred from homology"/>
<dbReference type="InterPro" id="IPR024051">
    <property type="entry name" value="AICAR_Tfase_dup_dom_sf"/>
</dbReference>
<protein>
    <recommendedName>
        <fullName evidence="8">MGS-like domain-containing protein</fullName>
    </recommendedName>
</protein>
<evidence type="ECO:0000256" key="6">
    <source>
        <dbReference type="ARBA" id="ARBA00022801"/>
    </source>
</evidence>
<feature type="domain" description="MGS-like" evidence="8">
    <location>
        <begin position="1"/>
        <end position="151"/>
    </location>
</feature>
<dbReference type="SUPFAM" id="SSF53927">
    <property type="entry name" value="Cytidine deaminase-like"/>
    <property type="match status" value="1"/>
</dbReference>
<keyword evidence="5" id="KW-0658">Purine biosynthesis</keyword>
<dbReference type="Proteomes" id="UP000176498">
    <property type="component" value="Unassembled WGS sequence"/>
</dbReference>
<keyword evidence="7" id="KW-0511">Multifunctional enzyme</keyword>
<evidence type="ECO:0000313" key="10">
    <source>
        <dbReference type="Proteomes" id="UP000176498"/>
    </source>
</evidence>
<evidence type="ECO:0000256" key="5">
    <source>
        <dbReference type="ARBA" id="ARBA00022755"/>
    </source>
</evidence>
<reference evidence="9 10" key="1">
    <citation type="journal article" date="2016" name="Nat. Commun.">
        <title>Thousands of microbial genomes shed light on interconnected biogeochemical processes in an aquifer system.</title>
        <authorList>
            <person name="Anantharaman K."/>
            <person name="Brown C.T."/>
            <person name="Hug L.A."/>
            <person name="Sharon I."/>
            <person name="Castelle C.J."/>
            <person name="Probst A.J."/>
            <person name="Thomas B.C."/>
            <person name="Singh A."/>
            <person name="Wilkins M.J."/>
            <person name="Karaoz U."/>
            <person name="Brodie E.L."/>
            <person name="Williams K.H."/>
            <person name="Hubbard S.S."/>
            <person name="Banfield J.F."/>
        </authorList>
    </citation>
    <scope>NUCLEOTIDE SEQUENCE [LARGE SCALE GENOMIC DNA]</scope>
</reference>
<dbReference type="Gene3D" id="3.40.50.1380">
    <property type="entry name" value="Methylglyoxal synthase-like domain"/>
    <property type="match status" value="1"/>
</dbReference>
<dbReference type="EMBL" id="MHHZ01000012">
    <property type="protein sequence ID" value="OGY41889.1"/>
    <property type="molecule type" value="Genomic_DNA"/>
</dbReference>
<accession>A0A1G1XP89</accession>
<dbReference type="InterPro" id="IPR002695">
    <property type="entry name" value="PurH-like"/>
</dbReference>
<dbReference type="PROSITE" id="PS51855">
    <property type="entry name" value="MGS"/>
    <property type="match status" value="1"/>
</dbReference>
<dbReference type="Gene3D" id="3.40.140.20">
    <property type="match status" value="2"/>
</dbReference>
<keyword evidence="4" id="KW-0808">Transferase</keyword>
<comment type="pathway">
    <text evidence="2">Purine metabolism; IMP biosynthesis via de novo pathway; 5-formamido-1-(5-phospho-D-ribosyl)imidazole-4-carboxamide from 5-amino-1-(5-phospho-D-ribosyl)imidazole-4-carboxamide (10-formyl THF route): step 1/1.</text>
</comment>
<dbReference type="SUPFAM" id="SSF52335">
    <property type="entry name" value="Methylglyoxal synthase-like"/>
    <property type="match status" value="1"/>
</dbReference>
<dbReference type="GO" id="GO:0003937">
    <property type="term" value="F:IMP cyclohydrolase activity"/>
    <property type="evidence" value="ECO:0007669"/>
    <property type="project" value="InterPro"/>
</dbReference>
<dbReference type="AlphaFoldDB" id="A0A1G1XP89"/>
<dbReference type="UniPathway" id="UPA00074">
    <property type="reaction ID" value="UER00133"/>
</dbReference>
<evidence type="ECO:0000313" key="9">
    <source>
        <dbReference type="EMBL" id="OGY41889.1"/>
    </source>
</evidence>
<dbReference type="InterPro" id="IPR011607">
    <property type="entry name" value="MGS-like_dom"/>
</dbReference>
<keyword evidence="6" id="KW-0378">Hydrolase</keyword>
<dbReference type="GO" id="GO:0005829">
    <property type="term" value="C:cytosol"/>
    <property type="evidence" value="ECO:0007669"/>
    <property type="project" value="TreeGrafter"/>
</dbReference>
<evidence type="ECO:0000256" key="4">
    <source>
        <dbReference type="ARBA" id="ARBA00022679"/>
    </source>
</evidence>
<dbReference type="GO" id="GO:0004643">
    <property type="term" value="F:phosphoribosylaminoimidazolecarboxamide formyltransferase activity"/>
    <property type="evidence" value="ECO:0007669"/>
    <property type="project" value="InterPro"/>
</dbReference>
<dbReference type="PANTHER" id="PTHR11692:SF0">
    <property type="entry name" value="BIFUNCTIONAL PURINE BIOSYNTHESIS PROTEIN ATIC"/>
    <property type="match status" value="1"/>
</dbReference>
<sequence length="545" mass="59386">MKNEERWALISVANHAKTEATIQFVKKLLAFGFSILSSGGTKTFLEKNGIPNVKDVADLVGGAAILGHRVVTLSREVHAGLLARYIDMDIQEMEKLGLPYIHLVYNVFYPLEQAIAKPGATVESVIEDTDIGGPTMVRSAAKGGRIVICDPADMQWVLDELKANDGKLTEEHIQWMRAKAEYEVAKYVLASAEYHGKGEFAGLIGKKFAACKYGENPYMTPAAFYTTGSNDPLAIDKFKLVQGTDPSFINYMDIERLLQTITHVAAGFDFNFGKVPKIGIGVKHGNPCGASYGDNPADVIKNMVMGDHLAIFGGFVMFNFELTVELVEILLTTNMPEGKRLLLDGVIAPSITADAIDMLKRKGDKCRIMINTALANLDKNCLDTAERIRPVRGGFLKQPNYTYILNLKDPELVITGPTNLVFADQINDLILAWAVGCTSNSNTTTIVQKGQLLGNGVGQQSRVSSCKVAVFRAEDAQHQTGGAAVYTDSFFPEPDGPEELNKANVSVIFASSGSVKDEIVRARCKELGLILVQLPDKVCRGFFGH</sequence>
<dbReference type="SMART" id="SM00851">
    <property type="entry name" value="MGS"/>
    <property type="match status" value="1"/>
</dbReference>
<dbReference type="InterPro" id="IPR036914">
    <property type="entry name" value="MGS-like_dom_sf"/>
</dbReference>
<dbReference type="SMART" id="SM00798">
    <property type="entry name" value="AICARFT_IMPCHas"/>
    <property type="match status" value="1"/>
</dbReference>
<organism evidence="9 10">
    <name type="scientific">Candidatus Buchananbacteria bacterium RBG_13_36_9</name>
    <dbReference type="NCBI Taxonomy" id="1797530"/>
    <lineage>
        <taxon>Bacteria</taxon>
        <taxon>Candidatus Buchananiibacteriota</taxon>
    </lineage>
</organism>
<evidence type="ECO:0000259" key="8">
    <source>
        <dbReference type="PROSITE" id="PS51855"/>
    </source>
</evidence>